<keyword evidence="2" id="KW-1133">Transmembrane helix</keyword>
<feature type="transmembrane region" description="Helical" evidence="2">
    <location>
        <begin position="177"/>
        <end position="202"/>
    </location>
</feature>
<evidence type="ECO:0000256" key="1">
    <source>
        <dbReference type="SAM" id="MobiDB-lite"/>
    </source>
</evidence>
<feature type="transmembrane region" description="Helical" evidence="2">
    <location>
        <begin position="305"/>
        <end position="323"/>
    </location>
</feature>
<organism evidence="3 4">
    <name type="scientific">Psylliodes chrysocephalus</name>
    <dbReference type="NCBI Taxonomy" id="3402493"/>
    <lineage>
        <taxon>Eukaryota</taxon>
        <taxon>Metazoa</taxon>
        <taxon>Ecdysozoa</taxon>
        <taxon>Arthropoda</taxon>
        <taxon>Hexapoda</taxon>
        <taxon>Insecta</taxon>
        <taxon>Pterygota</taxon>
        <taxon>Neoptera</taxon>
        <taxon>Endopterygota</taxon>
        <taxon>Coleoptera</taxon>
        <taxon>Polyphaga</taxon>
        <taxon>Cucujiformia</taxon>
        <taxon>Chrysomeloidea</taxon>
        <taxon>Chrysomelidae</taxon>
        <taxon>Galerucinae</taxon>
        <taxon>Alticini</taxon>
        <taxon>Psylliodes</taxon>
    </lineage>
</organism>
<dbReference type="Proteomes" id="UP001153636">
    <property type="component" value="Chromosome 3"/>
</dbReference>
<keyword evidence="4" id="KW-1185">Reference proteome</keyword>
<feature type="region of interest" description="Disordered" evidence="1">
    <location>
        <begin position="642"/>
        <end position="661"/>
    </location>
</feature>
<dbReference type="EMBL" id="OV651815">
    <property type="protein sequence ID" value="CAH1107761.1"/>
    <property type="molecule type" value="Genomic_DNA"/>
</dbReference>
<keyword evidence="2" id="KW-0472">Membrane</keyword>
<evidence type="ECO:0000313" key="3">
    <source>
        <dbReference type="EMBL" id="CAH1107761.1"/>
    </source>
</evidence>
<accession>A0A9P0CTD9</accession>
<keyword evidence="2" id="KW-0812">Transmembrane</keyword>
<protein>
    <recommendedName>
        <fullName evidence="5">G-protein coupled receptors family 1 profile domain-containing protein</fullName>
    </recommendedName>
</protein>
<name>A0A9P0CTD9_9CUCU</name>
<feature type="transmembrane region" description="Helical" evidence="2">
    <location>
        <begin position="12"/>
        <end position="29"/>
    </location>
</feature>
<sequence length="889" mass="101867">MLQYSTEQLVTTIALPTITILLIWTVVIFHKNSKKWGPYDIPIVCILVLSIFRNISILSYLLINTLSDPISFSLEYCSVVVWIFNSVHTFQASSLTTIAIIGLFSVKLYRKNQNLKLFLTPTHIIYHLFCLTTLCACVGIAAVLAQNVPRDPLFKLIPQTSFECKFMPFNLDIKFNIFILVLHMFLSVISFSSFIIICYNFCHSKDSNFKYIKKSNSDISDFSLENTLNKENKDYYDSYTIQRGQNDSNNFYQSDYCGNRDMNWNSDLSTTVSSVNSKRPCLERSLHEGHDPEENRTGLETIHPVLIVCYLFYHLPIIVLCIYPDLIHPWPVTGIALWLGLVQDILIPVGLGIVDSRFCKWVSSVYRCSSNVEEKLPHVGLAGKFRPFGLGSQPQSLEIQNTERNLPVFQAVEHRFPITNGSLYTSIDGRLPVIHNYRRNKDNRRCTKLEKHQANVAFHSALLSHRHDHIEGSPKFPSCSNCETDLCPSHSNLHHLSTSYINKQLNQLNQFSNQLNSSQFKPGQSNASHFKNSHLNGSQLKSGCQIGSPHLRLLQLNLLNQKSAAAIERVVHSQESLHTLPDAENAHLFYRNSDVNIGANSQAVKNSRNLIRLNKMRLSRSEDSLNDLQAKELDKIVHINAHTKKPDSKPSPPLTQEPIIPQIKVQDPSPIEMYSSDDEYNTDINENFDSMSSKSCYSITTEANCDFDFFHSNNHQKTITETNDEIEDDQGYYIINNVNNRPVITSVKPVSEKESSGEDLKNFRIRRSNSKRSLENFQAFIEVEENLKNNNSKQFTLQRSSSYMTLEDRRKIFNNDKFYRSSCKEKESDYPQFHVYRQRVKSEEYLPNTTTVYIEDSSGCFDKSCKNNCGDNCMHSIPDLKKVFISEYI</sequence>
<feature type="transmembrane region" description="Helical" evidence="2">
    <location>
        <begin position="83"/>
        <end position="104"/>
    </location>
</feature>
<gene>
    <name evidence="3" type="ORF">PSYICH_LOCUS9322</name>
</gene>
<evidence type="ECO:0000256" key="2">
    <source>
        <dbReference type="SAM" id="Phobius"/>
    </source>
</evidence>
<feature type="transmembrane region" description="Helical" evidence="2">
    <location>
        <begin position="124"/>
        <end position="145"/>
    </location>
</feature>
<dbReference type="Gene3D" id="1.20.1070.10">
    <property type="entry name" value="Rhodopsin 7-helix transmembrane proteins"/>
    <property type="match status" value="1"/>
</dbReference>
<feature type="transmembrane region" description="Helical" evidence="2">
    <location>
        <begin position="41"/>
        <end position="63"/>
    </location>
</feature>
<reference evidence="3" key="1">
    <citation type="submission" date="2022-01" db="EMBL/GenBank/DDBJ databases">
        <authorList>
            <person name="King R."/>
        </authorList>
    </citation>
    <scope>NUCLEOTIDE SEQUENCE</scope>
</reference>
<dbReference type="OrthoDB" id="6369020at2759"/>
<proteinExistence type="predicted"/>
<evidence type="ECO:0008006" key="5">
    <source>
        <dbReference type="Google" id="ProtNLM"/>
    </source>
</evidence>
<evidence type="ECO:0000313" key="4">
    <source>
        <dbReference type="Proteomes" id="UP001153636"/>
    </source>
</evidence>
<dbReference type="AlphaFoldDB" id="A0A9P0CTD9"/>